<accession>A0A0S1SWA6</accession>
<organism evidence="1 2">
    <name type="scientific">Candidatus Peribacter riflensis</name>
    <dbReference type="NCBI Taxonomy" id="1735162"/>
    <lineage>
        <taxon>Bacteria</taxon>
        <taxon>Candidatus Peregrinibacteriota</taxon>
        <taxon>Candidatus Peribacteria</taxon>
        <taxon>Candidatus Peribacterales</taxon>
        <taxon>Candidatus Peribacteraceae</taxon>
        <taxon>Candidatus Peribacter</taxon>
    </lineage>
</organism>
<sequence length="488" mass="57033">MPQEPIRAIVGRFTLGYSRAVIEAVMKERSFAFVAQIATGVEPQYVRGLPPSEQRWFISSEIRGCHYRGTDWSALAPLDEELVESMRPCESVFMDLVSRLEWKKSVSYDVRRRWYLRHLRFWNDFLTRHRINLYLSAWVPHEIPDLLIYELCKHRGIPTLWFADAMVQDTCFLERDWRASSPALRERYEELLRTYPEGTDPLSIALEPRFEHTYAALSSPKGEKGDFFKITYWQSVCNLLRRNTSLFFKHGVDYLAPRGWWRAFNTWTRWRHVRSRRAFYDAHVVLPDLAKPFIYMPLHFQPEASTVPRSGSYADQILMAGLLDASLPADAFIYVKEHPWESGWLQRSIPYYQELLSIPKVRLLPRTFDTFQLREHCIAVATGTGSAGFEGLFRGKPVLLFGHTFYQFARGVFSVRTKEDCSRAIREIFAGREQPTSLSCRLFLKAMEETSVHGILDPFLFRKKQITDEENVHAFREAIVRELTVPQP</sequence>
<dbReference type="GO" id="GO:0015774">
    <property type="term" value="P:polysaccharide transport"/>
    <property type="evidence" value="ECO:0007669"/>
    <property type="project" value="InterPro"/>
</dbReference>
<gene>
    <name evidence="1" type="ORF">PeribacterD1_0966</name>
</gene>
<dbReference type="KEGG" id="prf:PeribacterA2_0966"/>
<dbReference type="STRING" id="1735162.PeribacterB2_0968"/>
<dbReference type="Proteomes" id="UP000069135">
    <property type="component" value="Chromosome"/>
</dbReference>
<proteinExistence type="predicted"/>
<reference evidence="2" key="1">
    <citation type="submission" date="2015-10" db="EMBL/GenBank/DDBJ databases">
        <title>Analysis of five complete genome sequences for members of the class Peribacteria in the recently recognized Peregrinibacteria bacterial phylum.</title>
        <authorList>
            <person name="Anantharaman K."/>
            <person name="Brown C.T."/>
            <person name="Burstein D."/>
            <person name="Castelle C.J."/>
            <person name="Probst A.J."/>
            <person name="Thomas B.C."/>
            <person name="Williams K.H."/>
            <person name="Banfield J.F."/>
        </authorList>
    </citation>
    <scope>NUCLEOTIDE SEQUENCE [LARGE SCALE GENOMIC DNA]</scope>
</reference>
<accession>A0A0S1SVA2</accession>
<evidence type="ECO:0000313" key="2">
    <source>
        <dbReference type="Proteomes" id="UP000069135"/>
    </source>
</evidence>
<evidence type="ECO:0000313" key="1">
    <source>
        <dbReference type="EMBL" id="ALM13632.1"/>
    </source>
</evidence>
<dbReference type="InterPro" id="IPR007833">
    <property type="entry name" value="Capsule_polysaccharide_synth"/>
</dbReference>
<reference evidence="1 2" key="2">
    <citation type="journal article" date="2016" name="PeerJ">
        <title>Analysis of five complete genome sequences for members of the class Peribacteria in the recently recognized Peregrinibacteria bacterial phylum.</title>
        <authorList>
            <person name="Anantharaman K."/>
            <person name="Brown C.T."/>
            <person name="Burstein D."/>
            <person name="Castelle C.J."/>
            <person name="Probst A.J."/>
            <person name="Thomas B.C."/>
            <person name="Williams K.H."/>
            <person name="Banfield J.F."/>
        </authorList>
    </citation>
    <scope>NUCLEOTIDE SEQUENCE [LARGE SCALE GENOMIC DNA]</scope>
    <source>
        <strain evidence="1">RIFOXYD1_FULL_PER-ii_59_16</strain>
    </source>
</reference>
<accession>A0A0S1SIQ7</accession>
<name>A0A0S1SMP5_9BACT</name>
<protein>
    <recommendedName>
        <fullName evidence="3">Capsule polysaccharide biosynthesis protein</fullName>
    </recommendedName>
</protein>
<accession>A0A0S1SMP5</accession>
<dbReference type="PATRIC" id="fig|1735161.3.peg.945"/>
<dbReference type="AlphaFoldDB" id="A0A0S1SMP5"/>
<accession>A0A0S1SRK5</accession>
<dbReference type="EMBL" id="CP013065">
    <property type="protein sequence ID" value="ALM13632.1"/>
    <property type="molecule type" value="Genomic_DNA"/>
</dbReference>
<dbReference type="GO" id="GO:0000271">
    <property type="term" value="P:polysaccharide biosynthetic process"/>
    <property type="evidence" value="ECO:0007669"/>
    <property type="project" value="InterPro"/>
</dbReference>
<evidence type="ECO:0008006" key="3">
    <source>
        <dbReference type="Google" id="ProtNLM"/>
    </source>
</evidence>
<dbReference type="Pfam" id="PF05159">
    <property type="entry name" value="Capsule_synth"/>
    <property type="match status" value="1"/>
</dbReference>